<dbReference type="RefSeq" id="WP_012398823.1">
    <property type="nucleotide sequence ID" value="NC_010617.1"/>
</dbReference>
<dbReference type="KEGG" id="krh:KRH_17550"/>
<feature type="compositionally biased region" description="Polar residues" evidence="1">
    <location>
        <begin position="513"/>
        <end position="523"/>
    </location>
</feature>
<gene>
    <name evidence="2" type="ordered locus">KRH_17550</name>
</gene>
<feature type="compositionally biased region" description="Basic residues" evidence="1">
    <location>
        <begin position="340"/>
        <end position="349"/>
    </location>
</feature>
<feature type="compositionally biased region" description="Basic and acidic residues" evidence="1">
    <location>
        <begin position="526"/>
        <end position="545"/>
    </location>
</feature>
<feature type="compositionally biased region" description="Low complexity" evidence="1">
    <location>
        <begin position="359"/>
        <end position="372"/>
    </location>
</feature>
<dbReference type="OrthoDB" id="9785911at2"/>
<evidence type="ECO:0000256" key="1">
    <source>
        <dbReference type="SAM" id="MobiDB-lite"/>
    </source>
</evidence>
<sequence length="568" mass="60913">MALTVSPCGNRKTWDARVRVTGGHPELLWGIGEAEALTGERVGVERVAVDRDEQTVGYGQLLVHAEDRHTVVDAKSLHVKNPRELVAVLAALQDHARDAHGAAVLRVSPDTHATVELAAQLEAAGYRRRDRPRRGEAGPRHLLVRLGETEGELSKRLSSETLQRCRAGLRDSGVRVRRVNASDRDLSHVGLRTQHIRELLRAVGENSVFLVATETPDEGAETALGYLWFVHTGESAMIYRSGFTDRARQLGVDDALLLTGLVQLQQRQVHKVLAGDPDQPGQPMVLRELATEDHEVLGTWEYPLVGEFQVAGRAEKARHRFLGRRARSAAPEELLPVSRASRRSRRRRTTTPQGPAVPPVAGGVPAAAAADVAAHEHPVQPTGTQAAEPVGTGSGHARGTALTEASVDRATDPGPAGDGRSAGSRAAAGGEDGRPAAAPGEQGPENREHESLATVTPIASAVDADPDLVRHDDTTESSGRPGEGRDEARERRRRTPFRRQARGRRGAQAAKSDGTTGQASPPDSASEPRHRDGAPDDAARARGEHPSVALLRRAVAEGRAAVRDAARW</sequence>
<dbReference type="AlphaFoldDB" id="B2GLM8"/>
<name>B2GLM8_KOCRD</name>
<keyword evidence="3" id="KW-1185">Reference proteome</keyword>
<dbReference type="EMBL" id="AP009152">
    <property type="protein sequence ID" value="BAG30102.1"/>
    <property type="molecule type" value="Genomic_DNA"/>
</dbReference>
<feature type="compositionally biased region" description="Low complexity" evidence="1">
    <location>
        <begin position="412"/>
        <end position="429"/>
    </location>
</feature>
<proteinExistence type="predicted"/>
<protein>
    <submittedName>
        <fullName evidence="2">Uncharacterized protein</fullName>
    </submittedName>
</protein>
<evidence type="ECO:0000313" key="3">
    <source>
        <dbReference type="Proteomes" id="UP000008838"/>
    </source>
</evidence>
<feature type="compositionally biased region" description="Basic residues" evidence="1">
    <location>
        <begin position="491"/>
        <end position="505"/>
    </location>
</feature>
<evidence type="ECO:0000313" key="2">
    <source>
        <dbReference type="EMBL" id="BAG30102.1"/>
    </source>
</evidence>
<feature type="region of interest" description="Disordered" evidence="1">
    <location>
        <begin position="332"/>
        <end position="548"/>
    </location>
</feature>
<dbReference type="Proteomes" id="UP000008838">
    <property type="component" value="Chromosome"/>
</dbReference>
<dbReference type="eggNOG" id="COG2348">
    <property type="taxonomic scope" value="Bacteria"/>
</dbReference>
<accession>B2GLM8</accession>
<reference evidence="2 3" key="1">
    <citation type="journal article" date="2008" name="J. Bacteriol.">
        <title>Complete genome sequence of the soil actinomycete Kocuria rhizophila.</title>
        <authorList>
            <person name="Takarada H."/>
            <person name="Sekine M."/>
            <person name="Kosugi H."/>
            <person name="Matsuo Y."/>
            <person name="Fujisawa T."/>
            <person name="Omata S."/>
            <person name="Kishi E."/>
            <person name="Shimizu A."/>
            <person name="Tsukatani N."/>
            <person name="Tanikawa S."/>
            <person name="Fujita N."/>
            <person name="Harayama S."/>
        </authorList>
    </citation>
    <scope>NUCLEOTIDE SEQUENCE [LARGE SCALE GENOMIC DNA]</scope>
    <source>
        <strain evidence="3">ATCC 9341 / DSM 348 / NBRC 103217 / DC2201</strain>
    </source>
</reference>
<dbReference type="HOGENOM" id="CLU_479648_0_0_11"/>
<organism evidence="2 3">
    <name type="scientific">Kocuria rhizophila (strain ATCC 9341 / DSM 348 / NBRC 103217 / DC2201)</name>
    <dbReference type="NCBI Taxonomy" id="378753"/>
    <lineage>
        <taxon>Bacteria</taxon>
        <taxon>Bacillati</taxon>
        <taxon>Actinomycetota</taxon>
        <taxon>Actinomycetes</taxon>
        <taxon>Micrococcales</taxon>
        <taxon>Micrococcaceae</taxon>
        <taxon>Kocuria</taxon>
    </lineage>
</organism>